<evidence type="ECO:0000313" key="2">
    <source>
        <dbReference type="Proteomes" id="UP000190951"/>
    </source>
</evidence>
<accession>A0A1S8MDW1</accession>
<evidence type="ECO:0000313" key="1">
    <source>
        <dbReference type="EMBL" id="URZ11520.1"/>
    </source>
</evidence>
<dbReference type="KEGG" id="crw:CROST_022370"/>
<reference evidence="1 2" key="1">
    <citation type="submission" date="2022-04" db="EMBL/GenBank/DDBJ databases">
        <title>Genome sequence of C. roseum typestrain.</title>
        <authorList>
            <person name="Poehlein A."/>
            <person name="Schoch T."/>
            <person name="Duerre P."/>
            <person name="Daniel R."/>
        </authorList>
    </citation>
    <scope>NUCLEOTIDE SEQUENCE [LARGE SCALE GENOMIC DNA]</scope>
    <source>
        <strain evidence="1 2">DSM 7320</strain>
    </source>
</reference>
<organism evidence="1 2">
    <name type="scientific">Clostridium felsineum</name>
    <dbReference type="NCBI Taxonomy" id="36839"/>
    <lineage>
        <taxon>Bacteria</taxon>
        <taxon>Bacillati</taxon>
        <taxon>Bacillota</taxon>
        <taxon>Clostridia</taxon>
        <taxon>Eubacteriales</taxon>
        <taxon>Clostridiaceae</taxon>
        <taxon>Clostridium</taxon>
    </lineage>
</organism>
<gene>
    <name evidence="1" type="ORF">CROST_022370</name>
</gene>
<dbReference type="Proteomes" id="UP000190951">
    <property type="component" value="Chromosome"/>
</dbReference>
<protein>
    <submittedName>
        <fullName evidence="1">Uncharacterized protein</fullName>
    </submittedName>
</protein>
<sequence>MTDDELVVEYKKDAGMPLTISNLDNQIIGKIKTVKAYIINAGVSDTAIESDLATGTIILGINDLLNSSTFSTLFETMLTQLANS</sequence>
<name>A0A1S8MDW1_9CLOT</name>
<dbReference type="STRING" id="84029.CROST_35570"/>
<dbReference type="EMBL" id="CP096983">
    <property type="protein sequence ID" value="URZ11520.1"/>
    <property type="molecule type" value="Genomic_DNA"/>
</dbReference>
<keyword evidence="2" id="KW-1185">Reference proteome</keyword>
<dbReference type="RefSeq" id="WP_077832824.1">
    <property type="nucleotide sequence ID" value="NZ_CP096983.1"/>
</dbReference>
<dbReference type="AlphaFoldDB" id="A0A1S8MDW1"/>
<proteinExistence type="predicted"/>